<dbReference type="Proteomes" id="UP000271868">
    <property type="component" value="Unassembled WGS sequence"/>
</dbReference>
<accession>A0AAX1WRD2</accession>
<name>A0AAX1WRD2_9BURK</name>
<reference evidence="3 4" key="1">
    <citation type="submission" date="2018-11" db="EMBL/GenBank/DDBJ databases">
        <title>Genomic Encyclopedia of Type Strains, Phase IV (KMG-IV): sequencing the most valuable type-strain genomes for metagenomic binning, comparative biology and taxonomic classification.</title>
        <authorList>
            <person name="Goeker M."/>
        </authorList>
    </citation>
    <scope>NUCLEOTIDE SEQUENCE [LARGE SCALE GENOMIC DNA]</scope>
    <source>
        <strain evidence="3 4">DSM 15985</strain>
    </source>
</reference>
<keyword evidence="2" id="KW-0732">Signal</keyword>
<dbReference type="NCBIfam" id="TIGR03755">
    <property type="entry name" value="conj_TIGR03755"/>
    <property type="match status" value="1"/>
</dbReference>
<feature type="region of interest" description="Disordered" evidence="1">
    <location>
        <begin position="441"/>
        <end position="464"/>
    </location>
</feature>
<dbReference type="InterPro" id="IPR021204">
    <property type="entry name" value="Integr_conj_element_PFL4711"/>
</dbReference>
<dbReference type="EMBL" id="RJVL01000008">
    <property type="protein sequence ID" value="ROR39669.1"/>
    <property type="molecule type" value="Genomic_DNA"/>
</dbReference>
<evidence type="ECO:0000313" key="3">
    <source>
        <dbReference type="EMBL" id="ROR39669.1"/>
    </source>
</evidence>
<comment type="caution">
    <text evidence="3">The sequence shown here is derived from an EMBL/GenBank/DDBJ whole genome shotgun (WGS) entry which is preliminary data.</text>
</comment>
<dbReference type="RefSeq" id="WP_123676679.1">
    <property type="nucleotide sequence ID" value="NZ_RJVL01000008.1"/>
</dbReference>
<evidence type="ECO:0000313" key="4">
    <source>
        <dbReference type="Proteomes" id="UP000271868"/>
    </source>
</evidence>
<proteinExistence type="predicted"/>
<sequence length="464" mass="49314">MPALSHTHLSALRLLSAAVMGALLCHAPAQAQPVNNSSLYYRMGGGSPGGAAAYRGQLANTLGIQGNLRLNYSCGKFDIGLSWSNLMNGFSSLGTQVSNAVKAGIASLPLYVLQRAQPGLYQLFQNYSLKADTMIGAALKTCEEMEAVIRQGQNPYEDWVKIAQGDLWKIKATAGGDVVQAKLDLTKNNEAHIRGIPWFGGLAGGASSKPISPIHDISIAGYNVTLNKPATASPTTNYSASALEKDARLVRAFPTPNDLAKFTTEVLGDKRIYTCTEGTPGCPTPTTVTTAAGLGPKYEDEFNLVAPKLNVLASSGTGAGTPATYAELQNIAAPGMAVSPQLLDALRRLPLETRSIAVNRLSQELAMHRVIDKALVARAALLTGISLPEVTAAGDAMRDTQDTINRLTRYIDDLMYESRVRKELTAETALAIMGGQLQADTQAMRVPDGRRPDPAPLDNGRVKP</sequence>
<gene>
    <name evidence="3" type="ORF">EDC60_3164</name>
</gene>
<evidence type="ECO:0000256" key="1">
    <source>
        <dbReference type="SAM" id="MobiDB-lite"/>
    </source>
</evidence>
<evidence type="ECO:0000256" key="2">
    <source>
        <dbReference type="SAM" id="SignalP"/>
    </source>
</evidence>
<feature type="signal peptide" evidence="2">
    <location>
        <begin position="1"/>
        <end position="31"/>
    </location>
</feature>
<dbReference type="AlphaFoldDB" id="A0AAX1WRD2"/>
<feature type="chain" id="PRO_5043746374" evidence="2">
    <location>
        <begin position="32"/>
        <end position="464"/>
    </location>
</feature>
<organism evidence="3 4">
    <name type="scientific">Diaphorobacter nitroreducens</name>
    <dbReference type="NCBI Taxonomy" id="164759"/>
    <lineage>
        <taxon>Bacteria</taxon>
        <taxon>Pseudomonadati</taxon>
        <taxon>Pseudomonadota</taxon>
        <taxon>Betaproteobacteria</taxon>
        <taxon>Burkholderiales</taxon>
        <taxon>Comamonadaceae</taxon>
        <taxon>Diaphorobacter</taxon>
    </lineage>
</organism>
<protein>
    <submittedName>
        <fullName evidence="3">Integrating conjugative element protein (TIGR03755 family)</fullName>
    </submittedName>
</protein>
<keyword evidence="4" id="KW-1185">Reference proteome</keyword>